<dbReference type="OrthoDB" id="1496333at2"/>
<dbReference type="SMART" id="SM00382">
    <property type="entry name" value="AAA"/>
    <property type="match status" value="1"/>
</dbReference>
<name>D5BPD7_PUNMI</name>
<dbReference type="HOGENOM" id="CLU_430138_0_0_5"/>
<protein>
    <submittedName>
        <fullName evidence="3">AAA ATPase</fullName>
        <ecNumber evidence="3">2.7.7.-</ecNumber>
    </submittedName>
</protein>
<feature type="domain" description="AAA+ ATPase" evidence="2">
    <location>
        <begin position="304"/>
        <end position="479"/>
    </location>
</feature>
<dbReference type="InterPro" id="IPR003593">
    <property type="entry name" value="AAA+_ATPase"/>
</dbReference>
<dbReference type="Gene3D" id="3.40.50.300">
    <property type="entry name" value="P-loop containing nucleotide triphosphate hydrolases"/>
    <property type="match status" value="1"/>
</dbReference>
<evidence type="ECO:0000313" key="3">
    <source>
        <dbReference type="EMBL" id="ADE38419.1"/>
    </source>
</evidence>
<dbReference type="EC" id="2.7.7.-" evidence="3"/>
<dbReference type="InterPro" id="IPR038724">
    <property type="entry name" value="RepA"/>
</dbReference>
<dbReference type="Proteomes" id="UP000007460">
    <property type="component" value="Chromosome"/>
</dbReference>
<dbReference type="KEGG" id="apb:SAR116_0176"/>
<keyword evidence="3" id="KW-0548">Nucleotidyltransferase</keyword>
<organism evidence="3 4">
    <name type="scientific">Puniceispirillum marinum (strain IMCC1322)</name>
    <dbReference type="NCBI Taxonomy" id="488538"/>
    <lineage>
        <taxon>Bacteria</taxon>
        <taxon>Pseudomonadati</taxon>
        <taxon>Pseudomonadota</taxon>
        <taxon>Alphaproteobacteria</taxon>
        <taxon>Candidatus Puniceispirillales</taxon>
        <taxon>Candidatus Puniceispirillaceae</taxon>
        <taxon>Candidatus Puniceispirillum</taxon>
    </lineage>
</organism>
<reference evidence="3 4" key="1">
    <citation type="journal article" date="2010" name="J. Bacteriol.">
        <title>Complete genome sequence of "Candidatus Puniceispirillum marinum" IMCC1322, a representative of the SAR116 clade in the Alphaproteobacteria.</title>
        <authorList>
            <person name="Oh H.M."/>
            <person name="Kwon K.K."/>
            <person name="Kang I."/>
            <person name="Kang S.G."/>
            <person name="Lee J.H."/>
            <person name="Kim S.J."/>
            <person name="Cho J.C."/>
        </authorList>
    </citation>
    <scope>NUCLEOTIDE SEQUENCE [LARGE SCALE GENOMIC DNA]</scope>
    <source>
        <strain evidence="3 4">IMCC1322</strain>
    </source>
</reference>
<proteinExistence type="predicted"/>
<dbReference type="AlphaFoldDB" id="D5BPD7"/>
<dbReference type="RefSeq" id="WP_013045049.1">
    <property type="nucleotide sequence ID" value="NC_014010.1"/>
</dbReference>
<evidence type="ECO:0000259" key="2">
    <source>
        <dbReference type="SMART" id="SM00382"/>
    </source>
</evidence>
<dbReference type="STRING" id="488538.SAR116_0176"/>
<gene>
    <name evidence="3" type="ordered locus">SAR116_0176</name>
</gene>
<keyword evidence="4" id="KW-1185">Reference proteome</keyword>
<dbReference type="CDD" id="cd01125">
    <property type="entry name" value="RepA_RSF1010_like"/>
    <property type="match status" value="1"/>
</dbReference>
<accession>D5BPD7</accession>
<dbReference type="Pfam" id="PF13481">
    <property type="entry name" value="AAA_25"/>
    <property type="match status" value="1"/>
</dbReference>
<sequence length="615" mass="67842">MSDLTKHIGIVARHYWGEPNIKSSNGSDLRFGTNGSKSVDLDKGCWFDHENEVGGGVVDLVRRQEGIPDGAPVAHILHEKFDIQPLSVPVLSQASKLNETYDYIDAQGELLYQVQRLHPKSFRQRRPDNNGGWIYNLKGVPLLPYRLPALLGNQQGSIFIVEGEKCADELSRLGLLATTNSGGAGSWKPILNHHFQGRNVVIIPDNDDAGRKHAQRVAQNLFGLANSLKILELPGLPEKGDVIDWLTNGNKPQDLVRLADQASIVDQPPIESVDEDKDYYKFLTVEDLYRLPEPRPLVEGLISENSFCVMYGAPGSGKSFCALDIGLSIACGMPWHDKQTQQGSVLFIAGEGVGGLKRRVKAFQRHHGLDAVGSFLILHQAVNFRDESSVQRLLRSIDRTGGNFNAVFVDTVARALPGSDENSATDMGAFVDTCDRIRHHTGAAVIGVHHSGKDMSRGMRGSSALLGAVDTSIEVKNTDGVIRLKNEKQKDHAEHQPIYLKMSEVGLLDGSSVVLELISSDGGQNPLKRPKFRTAHQYAAFQALRNLLIDKKVKKVPVSDWHKAHAGKSPDLSSDKRRGARQQLQDKGLVVINDSMVWINREVEETMEPYHDTKD</sequence>
<evidence type="ECO:0000256" key="1">
    <source>
        <dbReference type="SAM" id="MobiDB-lite"/>
    </source>
</evidence>
<dbReference type="EMBL" id="CP001751">
    <property type="protein sequence ID" value="ADE38419.1"/>
    <property type="molecule type" value="Genomic_DNA"/>
</dbReference>
<dbReference type="SUPFAM" id="SSF52540">
    <property type="entry name" value="P-loop containing nucleoside triphosphate hydrolases"/>
    <property type="match status" value="1"/>
</dbReference>
<dbReference type="GO" id="GO:0016779">
    <property type="term" value="F:nucleotidyltransferase activity"/>
    <property type="evidence" value="ECO:0007669"/>
    <property type="project" value="UniProtKB-KW"/>
</dbReference>
<evidence type="ECO:0000313" key="4">
    <source>
        <dbReference type="Proteomes" id="UP000007460"/>
    </source>
</evidence>
<dbReference type="Gene3D" id="3.40.1360.10">
    <property type="match status" value="1"/>
</dbReference>
<dbReference type="InterPro" id="IPR034154">
    <property type="entry name" value="TOPRIM_DnaG/twinkle"/>
</dbReference>
<dbReference type="InterPro" id="IPR027417">
    <property type="entry name" value="P-loop_NTPase"/>
</dbReference>
<dbReference type="eggNOG" id="COG3598">
    <property type="taxonomic scope" value="Bacteria"/>
</dbReference>
<feature type="region of interest" description="Disordered" evidence="1">
    <location>
        <begin position="560"/>
        <end position="585"/>
    </location>
</feature>
<dbReference type="CDD" id="cd01029">
    <property type="entry name" value="TOPRIM_primases"/>
    <property type="match status" value="1"/>
</dbReference>
<keyword evidence="3" id="KW-0808">Transferase</keyword>